<comment type="pathway">
    <text evidence="2">Siderophore biosynthesis.</text>
</comment>
<evidence type="ECO:0000256" key="1">
    <source>
        <dbReference type="ARBA" id="ARBA00001974"/>
    </source>
</evidence>
<evidence type="ECO:0000256" key="10">
    <source>
        <dbReference type="ARBA" id="ARBA00023033"/>
    </source>
</evidence>
<comment type="similarity">
    <text evidence="3">Belongs to the lysine N(6)-hydroxylase/L-ornithine N(5)-oxygenase family.</text>
</comment>
<evidence type="ECO:0000256" key="7">
    <source>
        <dbReference type="ARBA" id="ARBA00022827"/>
    </source>
</evidence>
<dbReference type="Pfam" id="PF13434">
    <property type="entry name" value="Lys_Orn_oxgnase"/>
    <property type="match status" value="1"/>
</dbReference>
<protein>
    <recommendedName>
        <fullName evidence="5">L-lysine N6-monooxygenase MbtG</fullName>
        <ecNumber evidence="4">1.14.13.59</ecNumber>
    </recommendedName>
    <alternativeName>
        <fullName evidence="14">Lysine 6-N-hydroxylase</fullName>
    </alternativeName>
    <alternativeName>
        <fullName evidence="13">Lysine N6-hydroxylase</fullName>
    </alternativeName>
    <alternativeName>
        <fullName evidence="11">Lysine-N-oxygenase</fullName>
    </alternativeName>
    <alternativeName>
        <fullName evidence="12">Mycobactin synthase protein G</fullName>
    </alternativeName>
</protein>
<evidence type="ECO:0000313" key="17">
    <source>
        <dbReference type="Proteomes" id="UP001612741"/>
    </source>
</evidence>
<reference evidence="16 17" key="1">
    <citation type="submission" date="2024-10" db="EMBL/GenBank/DDBJ databases">
        <title>The Natural Products Discovery Center: Release of the First 8490 Sequenced Strains for Exploring Actinobacteria Biosynthetic Diversity.</title>
        <authorList>
            <person name="Kalkreuter E."/>
            <person name="Kautsar S.A."/>
            <person name="Yang D."/>
            <person name="Bader C.D."/>
            <person name="Teijaro C.N."/>
            <person name="Fluegel L."/>
            <person name="Davis C.M."/>
            <person name="Simpson J.R."/>
            <person name="Lauterbach L."/>
            <person name="Steele A.D."/>
            <person name="Gui C."/>
            <person name="Meng S."/>
            <person name="Li G."/>
            <person name="Viehrig K."/>
            <person name="Ye F."/>
            <person name="Su P."/>
            <person name="Kiefer A.F."/>
            <person name="Nichols A."/>
            <person name="Cepeda A.J."/>
            <person name="Yan W."/>
            <person name="Fan B."/>
            <person name="Jiang Y."/>
            <person name="Adhikari A."/>
            <person name="Zheng C.-J."/>
            <person name="Schuster L."/>
            <person name="Cowan T.M."/>
            <person name="Smanski M.J."/>
            <person name="Chevrette M.G."/>
            <person name="De Carvalho L.P.S."/>
            <person name="Shen B."/>
        </authorList>
    </citation>
    <scope>NUCLEOTIDE SEQUENCE [LARGE SCALE GENOMIC DNA]</scope>
    <source>
        <strain evidence="16 17">NPDC050545</strain>
    </source>
</reference>
<evidence type="ECO:0000256" key="3">
    <source>
        <dbReference type="ARBA" id="ARBA00007588"/>
    </source>
</evidence>
<evidence type="ECO:0000313" key="16">
    <source>
        <dbReference type="EMBL" id="MFI6499519.1"/>
    </source>
</evidence>
<dbReference type="InterPro" id="IPR025700">
    <property type="entry name" value="Lys/Orn_oxygenase"/>
</dbReference>
<name>A0ABW7YYH3_9ACTN</name>
<keyword evidence="6" id="KW-0285">Flavoprotein</keyword>
<evidence type="ECO:0000256" key="9">
    <source>
        <dbReference type="ARBA" id="ARBA00023002"/>
    </source>
</evidence>
<dbReference type="EMBL" id="JBITGY010000005">
    <property type="protein sequence ID" value="MFI6499519.1"/>
    <property type="molecule type" value="Genomic_DNA"/>
</dbReference>
<keyword evidence="17" id="KW-1185">Reference proteome</keyword>
<dbReference type="Proteomes" id="UP001612741">
    <property type="component" value="Unassembled WGS sequence"/>
</dbReference>
<dbReference type="SUPFAM" id="SSF51905">
    <property type="entry name" value="FAD/NAD(P)-binding domain"/>
    <property type="match status" value="1"/>
</dbReference>
<evidence type="ECO:0000256" key="2">
    <source>
        <dbReference type="ARBA" id="ARBA00004924"/>
    </source>
</evidence>
<keyword evidence="9" id="KW-0560">Oxidoreductase</keyword>
<evidence type="ECO:0000256" key="15">
    <source>
        <dbReference type="ARBA" id="ARBA00048407"/>
    </source>
</evidence>
<comment type="cofactor">
    <cofactor evidence="1">
        <name>FAD</name>
        <dbReference type="ChEBI" id="CHEBI:57692"/>
    </cofactor>
</comment>
<dbReference type="InterPro" id="IPR036188">
    <property type="entry name" value="FAD/NAD-bd_sf"/>
</dbReference>
<evidence type="ECO:0000256" key="4">
    <source>
        <dbReference type="ARBA" id="ARBA00013076"/>
    </source>
</evidence>
<dbReference type="RefSeq" id="WP_397082882.1">
    <property type="nucleotide sequence ID" value="NZ_JBITGY010000005.1"/>
</dbReference>
<proteinExistence type="inferred from homology"/>
<evidence type="ECO:0000256" key="11">
    <source>
        <dbReference type="ARBA" id="ARBA00029939"/>
    </source>
</evidence>
<evidence type="ECO:0000256" key="8">
    <source>
        <dbReference type="ARBA" id="ARBA00022857"/>
    </source>
</evidence>
<dbReference type="PRINTS" id="PR00368">
    <property type="entry name" value="FADPNR"/>
</dbReference>
<evidence type="ECO:0000256" key="12">
    <source>
        <dbReference type="ARBA" id="ARBA00031158"/>
    </source>
</evidence>
<comment type="catalytic activity">
    <reaction evidence="15">
        <text>L-lysine + NADPH + O2 = N(6)-hydroxy-L-lysine + NADP(+) + H2O</text>
        <dbReference type="Rhea" id="RHEA:23228"/>
        <dbReference type="ChEBI" id="CHEBI:15377"/>
        <dbReference type="ChEBI" id="CHEBI:15379"/>
        <dbReference type="ChEBI" id="CHEBI:32551"/>
        <dbReference type="ChEBI" id="CHEBI:57783"/>
        <dbReference type="ChEBI" id="CHEBI:57820"/>
        <dbReference type="ChEBI" id="CHEBI:58349"/>
        <dbReference type="EC" id="1.14.13.59"/>
    </reaction>
</comment>
<sequence length="417" mass="44684">MQEETLDVAVVGAGPYGLSVAAYAISAGLGTRVFGTPMNAWDRHMPAGMLLKSEPFASHLADPREDLTLAAYCAANDFPYAYAQPTPVERFVDYGRWFCEQAVGDRITPADVASIDKNDDGLFQLILATGERILARTVVLAVGFLPFARVPATLATLPSSVLAHSCQVNDPRRYAGKAVAVIGAGQSAIETAVLLREAGAEPHLIARAPQLLWNTTPVPERSVLARCLAPQSGLGTGWRSWLWSERPALFRHLPAPLRRRIVRTTLGPAGSWWLRERFAGIPTSLGARLRRATAADGADLTLQDESGAPFSLHADHVIAATGYVVDVRRFAVLAPEVRSALRHLRHAPVLSKTFESSVAGLFIVGLAAAPAFGPVMRFVHGSRFAAATLVPGLVARIADRRKAGSGDLQHSGEPSCR</sequence>
<keyword evidence="8" id="KW-0521">NADP</keyword>
<dbReference type="PRINTS" id="PR00469">
    <property type="entry name" value="PNDRDTASEII"/>
</dbReference>
<dbReference type="PANTHER" id="PTHR43539">
    <property type="entry name" value="FLAVIN-BINDING MONOOXYGENASE-LIKE PROTEIN (AFU_ORTHOLOGUE AFUA_4G09220)"/>
    <property type="match status" value="1"/>
</dbReference>
<keyword evidence="7" id="KW-0274">FAD</keyword>
<dbReference type="PANTHER" id="PTHR43539:SF78">
    <property type="entry name" value="FLAVIN-CONTAINING MONOOXYGENASE"/>
    <property type="match status" value="1"/>
</dbReference>
<organism evidence="16 17">
    <name type="scientific">Nonomuraea typhae</name>
    <dbReference type="NCBI Taxonomy" id="2603600"/>
    <lineage>
        <taxon>Bacteria</taxon>
        <taxon>Bacillati</taxon>
        <taxon>Actinomycetota</taxon>
        <taxon>Actinomycetes</taxon>
        <taxon>Streptosporangiales</taxon>
        <taxon>Streptosporangiaceae</taxon>
        <taxon>Nonomuraea</taxon>
    </lineage>
</organism>
<comment type="caution">
    <text evidence="16">The sequence shown here is derived from an EMBL/GenBank/DDBJ whole genome shotgun (WGS) entry which is preliminary data.</text>
</comment>
<evidence type="ECO:0000256" key="6">
    <source>
        <dbReference type="ARBA" id="ARBA00022630"/>
    </source>
</evidence>
<evidence type="ECO:0000256" key="5">
    <source>
        <dbReference type="ARBA" id="ARBA00016406"/>
    </source>
</evidence>
<keyword evidence="10" id="KW-0503">Monooxygenase</keyword>
<evidence type="ECO:0000256" key="14">
    <source>
        <dbReference type="ARBA" id="ARBA00032738"/>
    </source>
</evidence>
<dbReference type="InterPro" id="IPR050982">
    <property type="entry name" value="Auxin_biosynth/cation_transpt"/>
</dbReference>
<evidence type="ECO:0000256" key="13">
    <source>
        <dbReference type="ARBA" id="ARBA00032493"/>
    </source>
</evidence>
<dbReference type="Gene3D" id="3.50.50.60">
    <property type="entry name" value="FAD/NAD(P)-binding domain"/>
    <property type="match status" value="1"/>
</dbReference>
<dbReference type="SUPFAM" id="SSF51971">
    <property type="entry name" value="Nucleotide-binding domain"/>
    <property type="match status" value="1"/>
</dbReference>
<accession>A0ABW7YYH3</accession>
<dbReference type="EC" id="1.14.13.59" evidence="4"/>
<gene>
    <name evidence="16" type="ORF">ACIBG2_19180</name>
</gene>